<dbReference type="RefSeq" id="WP_011385903.1">
    <property type="nucleotide sequence ID" value="NC_007626.1"/>
</dbReference>
<dbReference type="HOGENOM" id="CLU_2826018_0_0_5"/>
<dbReference type="Proteomes" id="UP000007058">
    <property type="component" value="Chromosome"/>
</dbReference>
<reference evidence="1 2" key="1">
    <citation type="journal article" date="2005" name="DNA Res.">
        <title>Complete genome sequence of the facultative anaerobic magnetotactic bacterium Magnetospirillum sp. strain AMB-1.</title>
        <authorList>
            <person name="Matsunaga T."/>
            <person name="Okamura Y."/>
            <person name="Fukuda Y."/>
            <person name="Wahyudi A.T."/>
            <person name="Murase Y."/>
            <person name="Takeyama H."/>
        </authorList>
    </citation>
    <scope>NUCLEOTIDE SEQUENCE [LARGE SCALE GENOMIC DNA]</scope>
    <source>
        <strain evidence="2">ATCC 700264 / AMB-1</strain>
    </source>
</reference>
<evidence type="ECO:0000313" key="2">
    <source>
        <dbReference type="Proteomes" id="UP000007058"/>
    </source>
</evidence>
<name>Q2W1C7_PARM1</name>
<dbReference type="EMBL" id="AP007255">
    <property type="protein sequence ID" value="BAE52348.1"/>
    <property type="molecule type" value="Genomic_DNA"/>
</dbReference>
<proteinExistence type="predicted"/>
<gene>
    <name evidence="1" type="ordered locus">amb3544</name>
</gene>
<dbReference type="KEGG" id="mag:amb3544"/>
<accession>Q2W1C7</accession>
<organism evidence="1 2">
    <name type="scientific">Paramagnetospirillum magneticum (strain ATCC 700264 / AMB-1)</name>
    <name type="common">Magnetospirillum magneticum</name>
    <dbReference type="NCBI Taxonomy" id="342108"/>
    <lineage>
        <taxon>Bacteria</taxon>
        <taxon>Pseudomonadati</taxon>
        <taxon>Pseudomonadota</taxon>
        <taxon>Alphaproteobacteria</taxon>
        <taxon>Rhodospirillales</taxon>
        <taxon>Magnetospirillaceae</taxon>
        <taxon>Paramagnetospirillum</taxon>
    </lineage>
</organism>
<dbReference type="AlphaFoldDB" id="Q2W1C7"/>
<evidence type="ECO:0000313" key="1">
    <source>
        <dbReference type="EMBL" id="BAE52348.1"/>
    </source>
</evidence>
<keyword evidence="2" id="KW-1185">Reference proteome</keyword>
<sequence>MVTGQSYKCIAMLSEARRLYGEGHYAECLRIIESIRTCSTRCGEQAACAIALRLAGPIVEELHPAQ</sequence>
<protein>
    <submittedName>
        <fullName evidence="1">Uncharacterized protein</fullName>
    </submittedName>
</protein>